<dbReference type="PANTHER" id="PTHR43669">
    <property type="entry name" value="5-KETO-D-GLUCONATE 5-REDUCTASE"/>
    <property type="match status" value="1"/>
</dbReference>
<dbReference type="GO" id="GO:0016491">
    <property type="term" value="F:oxidoreductase activity"/>
    <property type="evidence" value="ECO:0007669"/>
    <property type="project" value="UniProtKB-KW"/>
</dbReference>
<dbReference type="VEuPathDB" id="FungiDB:ASPGLDRAFT_35577"/>
<keyword evidence="4" id="KW-1185">Reference proteome</keyword>
<dbReference type="Pfam" id="PF00106">
    <property type="entry name" value="adh_short"/>
    <property type="match status" value="1"/>
</dbReference>
<dbReference type="STRING" id="1160497.A0A1L9VK55"/>
<comment type="similarity">
    <text evidence="1">Belongs to the short-chain dehydrogenases/reductases (SDR) family.</text>
</comment>
<protein>
    <submittedName>
        <fullName evidence="3">Uncharacterized protein</fullName>
    </submittedName>
</protein>
<keyword evidence="2" id="KW-0560">Oxidoreductase</keyword>
<name>A0A1L9VK55_ASPGL</name>
<sequence>MTAAASRLLPGIGLVIGSASGIGRSVSFAFARAGVAGLFLADINTKALKATGNEIQCELPDLKVVTHQVDVGNEESCIDCVRTAAKAFGRIDYVLNHAGIGGNQKPTVEQVCAELQKFST</sequence>
<dbReference type="OrthoDB" id="5840532at2759"/>
<dbReference type="GeneID" id="34460839"/>
<dbReference type="AlphaFoldDB" id="A0A1L9VK55"/>
<organism evidence="3 4">
    <name type="scientific">Aspergillus glaucus CBS 516.65</name>
    <dbReference type="NCBI Taxonomy" id="1160497"/>
    <lineage>
        <taxon>Eukaryota</taxon>
        <taxon>Fungi</taxon>
        <taxon>Dikarya</taxon>
        <taxon>Ascomycota</taxon>
        <taxon>Pezizomycotina</taxon>
        <taxon>Eurotiomycetes</taxon>
        <taxon>Eurotiomycetidae</taxon>
        <taxon>Eurotiales</taxon>
        <taxon>Aspergillaceae</taxon>
        <taxon>Aspergillus</taxon>
        <taxon>Aspergillus subgen. Aspergillus</taxon>
    </lineage>
</organism>
<dbReference type="InterPro" id="IPR002347">
    <property type="entry name" value="SDR_fam"/>
</dbReference>
<accession>A0A1L9VK55</accession>
<evidence type="ECO:0000313" key="3">
    <source>
        <dbReference type="EMBL" id="OJJ84306.1"/>
    </source>
</evidence>
<evidence type="ECO:0000256" key="2">
    <source>
        <dbReference type="ARBA" id="ARBA00023002"/>
    </source>
</evidence>
<evidence type="ECO:0000313" key="4">
    <source>
        <dbReference type="Proteomes" id="UP000184300"/>
    </source>
</evidence>
<dbReference type="RefSeq" id="XP_022401004.1">
    <property type="nucleotide sequence ID" value="XM_022544578.1"/>
</dbReference>
<dbReference type="PANTHER" id="PTHR43669:SF14">
    <property type="entry name" value="OXIDOREDUCTASE"/>
    <property type="match status" value="1"/>
</dbReference>
<proteinExistence type="inferred from homology"/>
<reference evidence="4" key="1">
    <citation type="journal article" date="2017" name="Genome Biol.">
        <title>Comparative genomics reveals high biological diversity and specific adaptations in the industrially and medically important fungal genus Aspergillus.</title>
        <authorList>
            <person name="de Vries R.P."/>
            <person name="Riley R."/>
            <person name="Wiebenga A."/>
            <person name="Aguilar-Osorio G."/>
            <person name="Amillis S."/>
            <person name="Uchima C.A."/>
            <person name="Anderluh G."/>
            <person name="Asadollahi M."/>
            <person name="Askin M."/>
            <person name="Barry K."/>
            <person name="Battaglia E."/>
            <person name="Bayram O."/>
            <person name="Benocci T."/>
            <person name="Braus-Stromeyer S.A."/>
            <person name="Caldana C."/>
            <person name="Canovas D."/>
            <person name="Cerqueira G.C."/>
            <person name="Chen F."/>
            <person name="Chen W."/>
            <person name="Choi C."/>
            <person name="Clum A."/>
            <person name="Dos Santos R.A."/>
            <person name="Damasio A.R."/>
            <person name="Diallinas G."/>
            <person name="Emri T."/>
            <person name="Fekete E."/>
            <person name="Flipphi M."/>
            <person name="Freyberg S."/>
            <person name="Gallo A."/>
            <person name="Gournas C."/>
            <person name="Habgood R."/>
            <person name="Hainaut M."/>
            <person name="Harispe M.L."/>
            <person name="Henrissat B."/>
            <person name="Hilden K.S."/>
            <person name="Hope R."/>
            <person name="Hossain A."/>
            <person name="Karabika E."/>
            <person name="Karaffa L."/>
            <person name="Karanyi Z."/>
            <person name="Krasevec N."/>
            <person name="Kuo A."/>
            <person name="Kusch H."/>
            <person name="LaButti K."/>
            <person name="Lagendijk E.L."/>
            <person name="Lapidus A."/>
            <person name="Levasseur A."/>
            <person name="Lindquist E."/>
            <person name="Lipzen A."/>
            <person name="Logrieco A.F."/>
            <person name="MacCabe A."/>
            <person name="Maekelae M.R."/>
            <person name="Malavazi I."/>
            <person name="Melin P."/>
            <person name="Meyer V."/>
            <person name="Mielnichuk N."/>
            <person name="Miskei M."/>
            <person name="Molnar A.P."/>
            <person name="Mule G."/>
            <person name="Ngan C.Y."/>
            <person name="Orejas M."/>
            <person name="Orosz E."/>
            <person name="Ouedraogo J.P."/>
            <person name="Overkamp K.M."/>
            <person name="Park H.-S."/>
            <person name="Perrone G."/>
            <person name="Piumi F."/>
            <person name="Punt P.J."/>
            <person name="Ram A.F."/>
            <person name="Ramon A."/>
            <person name="Rauscher S."/>
            <person name="Record E."/>
            <person name="Riano-Pachon D.M."/>
            <person name="Robert V."/>
            <person name="Roehrig J."/>
            <person name="Ruller R."/>
            <person name="Salamov A."/>
            <person name="Salih N.S."/>
            <person name="Samson R.A."/>
            <person name="Sandor E."/>
            <person name="Sanguinetti M."/>
            <person name="Schuetze T."/>
            <person name="Sepcic K."/>
            <person name="Shelest E."/>
            <person name="Sherlock G."/>
            <person name="Sophianopoulou V."/>
            <person name="Squina F.M."/>
            <person name="Sun H."/>
            <person name="Susca A."/>
            <person name="Todd R.B."/>
            <person name="Tsang A."/>
            <person name="Unkles S.E."/>
            <person name="van de Wiele N."/>
            <person name="van Rossen-Uffink D."/>
            <person name="Oliveira J.V."/>
            <person name="Vesth T.C."/>
            <person name="Visser J."/>
            <person name="Yu J.-H."/>
            <person name="Zhou M."/>
            <person name="Andersen M.R."/>
            <person name="Archer D.B."/>
            <person name="Baker S.E."/>
            <person name="Benoit I."/>
            <person name="Brakhage A.A."/>
            <person name="Braus G.H."/>
            <person name="Fischer R."/>
            <person name="Frisvad J.C."/>
            <person name="Goldman G.H."/>
            <person name="Houbraken J."/>
            <person name="Oakley B."/>
            <person name="Pocsi I."/>
            <person name="Scazzocchio C."/>
            <person name="Seiboth B."/>
            <person name="vanKuyk P.A."/>
            <person name="Wortman J."/>
            <person name="Dyer P.S."/>
            <person name="Grigoriev I.V."/>
        </authorList>
    </citation>
    <scope>NUCLEOTIDE SEQUENCE [LARGE SCALE GENOMIC DNA]</scope>
    <source>
        <strain evidence="4">CBS 516.65</strain>
    </source>
</reference>
<dbReference type="EMBL" id="KV878897">
    <property type="protein sequence ID" value="OJJ84306.1"/>
    <property type="molecule type" value="Genomic_DNA"/>
</dbReference>
<dbReference type="Proteomes" id="UP000184300">
    <property type="component" value="Unassembled WGS sequence"/>
</dbReference>
<evidence type="ECO:0000256" key="1">
    <source>
        <dbReference type="ARBA" id="ARBA00006484"/>
    </source>
</evidence>
<gene>
    <name evidence="3" type="ORF">ASPGLDRAFT_35577</name>
</gene>
<dbReference type="SUPFAM" id="SSF51735">
    <property type="entry name" value="NAD(P)-binding Rossmann-fold domains"/>
    <property type="match status" value="1"/>
</dbReference>
<dbReference type="InterPro" id="IPR036291">
    <property type="entry name" value="NAD(P)-bd_dom_sf"/>
</dbReference>
<dbReference type="PRINTS" id="PR00081">
    <property type="entry name" value="GDHRDH"/>
</dbReference>
<dbReference type="Gene3D" id="3.40.50.720">
    <property type="entry name" value="NAD(P)-binding Rossmann-like Domain"/>
    <property type="match status" value="1"/>
</dbReference>